<evidence type="ECO:0000256" key="1">
    <source>
        <dbReference type="ARBA" id="ARBA00005647"/>
    </source>
</evidence>
<dbReference type="AlphaFoldDB" id="A0A2I3RRB3"/>
<dbReference type="InterPro" id="IPR000988">
    <property type="entry name" value="Ribosomal_eL24-rel_N"/>
</dbReference>
<evidence type="ECO:0000256" key="3">
    <source>
        <dbReference type="ARBA" id="ARBA00037035"/>
    </source>
</evidence>
<reference evidence="9 10" key="1">
    <citation type="journal article" date="2005" name="Nature">
        <title>Initial sequence of the chimpanzee genome and comparison with the human genome.</title>
        <authorList>
            <consortium name="Chimpanzee sequencing and analysis consortium"/>
        </authorList>
    </citation>
    <scope>NUCLEOTIDE SEQUENCE [LARGE SCALE GENOMIC DNA]</scope>
</reference>
<dbReference type="InParanoid" id="A0A2I3RRB3"/>
<dbReference type="InterPro" id="IPR038630">
    <property type="entry name" value="L24e/L24_sf"/>
</dbReference>
<evidence type="ECO:0000259" key="8">
    <source>
        <dbReference type="SMART" id="SM00746"/>
    </source>
</evidence>
<dbReference type="InterPro" id="IPR011017">
    <property type="entry name" value="TRASH_dom"/>
</dbReference>
<dbReference type="FunFam" id="2.30.170.20:FF:000001">
    <property type="entry name" value="probable ribosome biogenesis protein RLP24"/>
    <property type="match status" value="1"/>
</dbReference>
<proteinExistence type="inferred from homology"/>
<sequence length="182" mass="21619">MRIEKCYFCSGPIYPGYDMMFIHNDCKVFGFCKSKCHKHFKKKCNPCKVRRTKPFQKAAGKELTVDNSFEFDRHRNEPIKYQRELWNRTIDAMKRVEEIKQKRQAKFIMNRLKKNKELQKVQDIKEVKQSIHLIQARLAGKGKELEEKMVQQLQQDVDMKIIFIWPSCKESVIGFGSKSNPV</sequence>
<dbReference type="GO" id="GO:0005730">
    <property type="term" value="C:nucleolus"/>
    <property type="evidence" value="ECO:0000318"/>
    <property type="project" value="GO_Central"/>
</dbReference>
<comment type="similarity">
    <text evidence="1">Belongs to the eukaryotic ribosomal protein eL24 family.</text>
</comment>
<dbReference type="Proteomes" id="UP000002277">
    <property type="component" value="Chromosome 18"/>
</dbReference>
<dbReference type="Ensembl" id="ENSPTRT00000093576.1">
    <property type="protein sequence ID" value="ENSPTRP00000067192.1"/>
    <property type="gene ID" value="ENSPTRG00000049698.1"/>
</dbReference>
<evidence type="ECO:0000256" key="2">
    <source>
        <dbReference type="ARBA" id="ARBA00022517"/>
    </source>
</evidence>
<feature type="domain" description="TRASH" evidence="8">
    <location>
        <begin position="6"/>
        <end position="44"/>
    </location>
</feature>
<accession>A0A2I3RRB3</accession>
<protein>
    <recommendedName>
        <fullName evidence="4">Probable ribosome biogenesis protein RLP24</fullName>
    </recommendedName>
    <alternativeName>
        <fullName evidence="5">Ribosomal L24 domain-containing protein 1</fullName>
    </alternativeName>
    <alternativeName>
        <fullName evidence="7">Ribosomal protein L24-like</fullName>
    </alternativeName>
</protein>
<comment type="subunit">
    <text evidence="6">Associated with nucleolar and cytoplasmic pre-60S particles. At the end of biogenesis it dissociates from cytoplasmic pre-60S particles and is likely to be exchanged for its ribosomal homolog, RPL24.</text>
</comment>
<keyword evidence="2" id="KW-0690">Ribosome biogenesis</keyword>
<organism evidence="9 10">
    <name type="scientific">Pan troglodytes</name>
    <name type="common">Chimpanzee</name>
    <dbReference type="NCBI Taxonomy" id="9598"/>
    <lineage>
        <taxon>Eukaryota</taxon>
        <taxon>Metazoa</taxon>
        <taxon>Chordata</taxon>
        <taxon>Craniata</taxon>
        <taxon>Vertebrata</taxon>
        <taxon>Euteleostomi</taxon>
        <taxon>Mammalia</taxon>
        <taxon>Eutheria</taxon>
        <taxon>Euarchontoglires</taxon>
        <taxon>Primates</taxon>
        <taxon>Haplorrhini</taxon>
        <taxon>Catarrhini</taxon>
        <taxon>Hominidae</taxon>
        <taxon>Pan</taxon>
    </lineage>
</organism>
<evidence type="ECO:0000256" key="7">
    <source>
        <dbReference type="ARBA" id="ARBA00082129"/>
    </source>
</evidence>
<reference evidence="9" key="3">
    <citation type="submission" date="2025-09" db="UniProtKB">
        <authorList>
            <consortium name="Ensembl"/>
        </authorList>
    </citation>
    <scope>IDENTIFICATION</scope>
</reference>
<dbReference type="SMART" id="SM00746">
    <property type="entry name" value="TRASH"/>
    <property type="match status" value="1"/>
</dbReference>
<keyword evidence="10" id="KW-1185">Reference proteome</keyword>
<reference evidence="9" key="2">
    <citation type="submission" date="2025-08" db="UniProtKB">
        <authorList>
            <consortium name="Ensembl"/>
        </authorList>
    </citation>
    <scope>IDENTIFICATION</scope>
</reference>
<comment type="function">
    <text evidence="3">Involved in the biogenesis of the 60S ribosomal subunit. Ensures the docking of GTPBP4/NOG1 to pre-60S particles.</text>
</comment>
<evidence type="ECO:0000256" key="5">
    <source>
        <dbReference type="ARBA" id="ARBA00042993"/>
    </source>
</evidence>
<evidence type="ECO:0000256" key="6">
    <source>
        <dbReference type="ARBA" id="ARBA00047058"/>
    </source>
</evidence>
<dbReference type="InterPro" id="IPR056366">
    <property type="entry name" value="Ribosomal_eL24"/>
</dbReference>
<dbReference type="GO" id="GO:0042273">
    <property type="term" value="P:ribosomal large subunit biogenesis"/>
    <property type="evidence" value="ECO:0000318"/>
    <property type="project" value="GO_Central"/>
</dbReference>
<dbReference type="Pfam" id="PF01246">
    <property type="entry name" value="Ribosomal_L24e"/>
    <property type="match status" value="1"/>
</dbReference>
<evidence type="ECO:0000313" key="9">
    <source>
        <dbReference type="Ensembl" id="ENSPTRP00000067192.1"/>
    </source>
</evidence>
<dbReference type="PANTHER" id="PTHR10792:SF32">
    <property type="entry name" value="TRASH DOMAIN-CONTAINING PROTEIN"/>
    <property type="match status" value="1"/>
</dbReference>
<dbReference type="Bgee" id="ENSPTRG00000049698">
    <property type="expression patterns" value="Expressed in hindlimb stylopod muscle and 7 other cell types or tissues"/>
</dbReference>
<dbReference type="GO" id="GO:0003735">
    <property type="term" value="F:structural constituent of ribosome"/>
    <property type="evidence" value="ECO:0007669"/>
    <property type="project" value="InterPro"/>
</dbReference>
<dbReference type="Gene3D" id="2.30.170.20">
    <property type="entry name" value="Ribosomal protein L24e"/>
    <property type="match status" value="1"/>
</dbReference>
<dbReference type="PANTHER" id="PTHR10792">
    <property type="entry name" value="60S RIBOSOMAL PROTEIN L24"/>
    <property type="match status" value="1"/>
</dbReference>
<evidence type="ECO:0000256" key="4">
    <source>
        <dbReference type="ARBA" id="ARBA00039784"/>
    </source>
</evidence>
<dbReference type="EMBL" id="AACZ04062456">
    <property type="status" value="NOT_ANNOTATED_CDS"/>
    <property type="molecule type" value="Genomic_DNA"/>
</dbReference>
<dbReference type="GeneTree" id="ENSGT00950000183105"/>
<evidence type="ECO:0000313" key="10">
    <source>
        <dbReference type="Proteomes" id="UP000002277"/>
    </source>
</evidence>
<name>A0A2I3RRB3_PANTR</name>
<dbReference type="SUPFAM" id="SSF57716">
    <property type="entry name" value="Glucocorticoid receptor-like (DNA-binding domain)"/>
    <property type="match status" value="1"/>
</dbReference>
<dbReference type="OMA" id="IWPSCKE"/>